<keyword evidence="5" id="KW-1185">Reference proteome</keyword>
<organism evidence="4 5">
    <name type="scientific">Podila minutissima</name>
    <dbReference type="NCBI Taxonomy" id="64525"/>
    <lineage>
        <taxon>Eukaryota</taxon>
        <taxon>Fungi</taxon>
        <taxon>Fungi incertae sedis</taxon>
        <taxon>Mucoromycota</taxon>
        <taxon>Mortierellomycotina</taxon>
        <taxon>Mortierellomycetes</taxon>
        <taxon>Mortierellales</taxon>
        <taxon>Mortierellaceae</taxon>
        <taxon>Podila</taxon>
    </lineage>
</organism>
<evidence type="ECO:0000313" key="5">
    <source>
        <dbReference type="Proteomes" id="UP000696485"/>
    </source>
</evidence>
<feature type="chain" id="PRO_5040358559" evidence="3">
    <location>
        <begin position="40"/>
        <end position="730"/>
    </location>
</feature>
<protein>
    <submittedName>
        <fullName evidence="4">Uncharacterized protein</fullName>
    </submittedName>
</protein>
<feature type="compositionally biased region" description="Pro residues" evidence="1">
    <location>
        <begin position="261"/>
        <end position="273"/>
    </location>
</feature>
<evidence type="ECO:0000256" key="3">
    <source>
        <dbReference type="SAM" id="SignalP"/>
    </source>
</evidence>
<dbReference type="Proteomes" id="UP000696485">
    <property type="component" value="Unassembled WGS sequence"/>
</dbReference>
<comment type="caution">
    <text evidence="4">The sequence shown here is derived from an EMBL/GenBank/DDBJ whole genome shotgun (WGS) entry which is preliminary data.</text>
</comment>
<gene>
    <name evidence="4" type="ORF">BG006_000665</name>
</gene>
<sequence length="730" mass="79424">MSDSRPRSTTLHTPLGRRRLLLSLSTLLFLASPHNLATAVKCLSPTQDSAYFTGENFTVAWSVSFSDGYIYDNMNAELYCLDGEGAEAQWRSLSTLFSATNIQYPQGQFQSQLPNCGPMAKMGAVRLTMTGFYGVFQTGDDCLFNILSTYRLTPEFALPPPTSSPLPSSRLNKGNPLTPTTSASAAQPTFIPVPFKGEITTVPKVTAPSTVPVYSSGFQSSPVTFPPGTTIPPAAAPTSAKREDGTLGQHAQTTSVVPLPSGLPPHPPLPPHSSPGTDGAKSDSAKTIGAVIGTVGMAAALAVVVMSLMLVRRRRRMRMAGSEGSTSSLGPSTTGRGGRVMKEKKRKGPGLWSGRHGSNELGGHFVQMDSSDDEDDHDSTDGHDTRAVPHLHAVAGGVGVNAAGKSEISETQQQDVVVVQRERGDASIATPTTAANGSGPSEMETTVAMPPHIVMDPTVLSRRRYSLPMTESSAYSMSSIGSSFGASSVVRQYWAASEAARAERRRDTYGGRSISEGESYYTEGSIFGDRDSESRMADIVSQTESGSVGTFTTQRQRDHSLERRWARGLDRRNTLGSSIGESSSLHRTTTMTMSFSSIPSSMDSEEYREQVYLDRLHMQGLRMREQELMMLHEHRMRQQEYYDHGPQYHHQPHDPHLLHHHHHHYPHHTDYIGTMTSRRSSSVPSLTSTNDPFKTFDSNELLDTPSMDPFSDSRAVTPIQLDMDDSLPPV</sequence>
<proteinExistence type="predicted"/>
<feature type="region of interest" description="Disordered" evidence="1">
    <location>
        <begin position="222"/>
        <end position="284"/>
    </location>
</feature>
<keyword evidence="2" id="KW-1133">Transmembrane helix</keyword>
<dbReference type="AlphaFoldDB" id="A0A9P5SQ36"/>
<feature type="compositionally biased region" description="Low complexity" evidence="1">
    <location>
        <begin position="675"/>
        <end position="689"/>
    </location>
</feature>
<evidence type="ECO:0000256" key="1">
    <source>
        <dbReference type="SAM" id="MobiDB-lite"/>
    </source>
</evidence>
<feature type="compositionally biased region" description="Low complexity" evidence="1">
    <location>
        <begin position="319"/>
        <end position="334"/>
    </location>
</feature>
<keyword evidence="2" id="KW-0812">Transmembrane</keyword>
<dbReference type="EMBL" id="JAAAUY010000111">
    <property type="protein sequence ID" value="KAF9335205.1"/>
    <property type="molecule type" value="Genomic_DNA"/>
</dbReference>
<keyword evidence="2" id="KW-0472">Membrane</keyword>
<feature type="transmembrane region" description="Helical" evidence="2">
    <location>
        <begin position="288"/>
        <end position="311"/>
    </location>
</feature>
<feature type="signal peptide" evidence="3">
    <location>
        <begin position="1"/>
        <end position="39"/>
    </location>
</feature>
<name>A0A9P5SQ36_9FUNG</name>
<feature type="region of interest" description="Disordered" evidence="1">
    <location>
        <begin position="675"/>
        <end position="730"/>
    </location>
</feature>
<keyword evidence="3" id="KW-0732">Signal</keyword>
<feature type="region of interest" description="Disordered" evidence="1">
    <location>
        <begin position="318"/>
        <end position="385"/>
    </location>
</feature>
<feature type="region of interest" description="Disordered" evidence="1">
    <location>
        <begin position="158"/>
        <end position="184"/>
    </location>
</feature>
<accession>A0A9P5SQ36</accession>
<evidence type="ECO:0000256" key="2">
    <source>
        <dbReference type="SAM" id="Phobius"/>
    </source>
</evidence>
<reference evidence="4" key="1">
    <citation type="journal article" date="2020" name="Fungal Divers.">
        <title>Resolving the Mortierellaceae phylogeny through synthesis of multi-gene phylogenetics and phylogenomics.</title>
        <authorList>
            <person name="Vandepol N."/>
            <person name="Liber J."/>
            <person name="Desiro A."/>
            <person name="Na H."/>
            <person name="Kennedy M."/>
            <person name="Barry K."/>
            <person name="Grigoriev I.V."/>
            <person name="Miller A.N."/>
            <person name="O'Donnell K."/>
            <person name="Stajich J.E."/>
            <person name="Bonito G."/>
        </authorList>
    </citation>
    <scope>NUCLEOTIDE SEQUENCE</scope>
    <source>
        <strain evidence="4">NVP1</strain>
    </source>
</reference>
<evidence type="ECO:0000313" key="4">
    <source>
        <dbReference type="EMBL" id="KAF9335205.1"/>
    </source>
</evidence>
<feature type="compositionally biased region" description="Low complexity" evidence="1">
    <location>
        <begin position="226"/>
        <end position="239"/>
    </location>
</feature>